<dbReference type="STRING" id="1314785.A0A165ESN3"/>
<organism evidence="4 5">
    <name type="scientific">Laetiporus sulphureus 93-53</name>
    <dbReference type="NCBI Taxonomy" id="1314785"/>
    <lineage>
        <taxon>Eukaryota</taxon>
        <taxon>Fungi</taxon>
        <taxon>Dikarya</taxon>
        <taxon>Basidiomycota</taxon>
        <taxon>Agaricomycotina</taxon>
        <taxon>Agaricomycetes</taxon>
        <taxon>Polyporales</taxon>
        <taxon>Laetiporus</taxon>
    </lineage>
</organism>
<evidence type="ECO:0000259" key="3">
    <source>
        <dbReference type="Pfam" id="PF00149"/>
    </source>
</evidence>
<accession>A0A165ESN3</accession>
<dbReference type="RefSeq" id="XP_040765415.1">
    <property type="nucleotide sequence ID" value="XM_040911214.1"/>
</dbReference>
<evidence type="ECO:0000313" key="5">
    <source>
        <dbReference type="Proteomes" id="UP000076871"/>
    </source>
</evidence>
<keyword evidence="5" id="KW-1185">Reference proteome</keyword>
<name>A0A165ESN3_9APHY</name>
<keyword evidence="1" id="KW-0378">Hydrolase</keyword>
<dbReference type="CDD" id="cd00842">
    <property type="entry name" value="MPP_ASMase"/>
    <property type="match status" value="1"/>
</dbReference>
<dbReference type="Gene3D" id="3.60.21.10">
    <property type="match status" value="1"/>
</dbReference>
<protein>
    <submittedName>
        <fullName evidence="4">Metallo-dependent phosphatase</fullName>
    </submittedName>
</protein>
<gene>
    <name evidence="4" type="ORF">LAESUDRAFT_742781</name>
</gene>
<dbReference type="Proteomes" id="UP000076871">
    <property type="component" value="Unassembled WGS sequence"/>
</dbReference>
<sequence>MPLKRHLSSASSRYSTKLSSHLLQQLAAMGKALLTHAAALAIIRATFALPQSISGLGPSAYTVPGAFPTSFYASYYNDPTATSAEPQPVVSDPVTNKVYPYWLTNPDTIPQENVLEAHPLPPPATSELFLETAFAQIVSITSNPVFANDTCAQCQASLEVAKFLAMAAPEQVPNLAVQLCDYFDYDTTLSCQQTYGIYALGSPITQVLAYTDAGGYDGQSICSNYLGLCPLPPTSPLNLTTWFAKPKPNPLPPPKQPTGERLKILHISDFHIDPRYAIGSEANCSQYLCCRRRSYNEYSLNQSSLPAPRYGAYNCDSPFTLIAAALEAIPVVSGTNAEAGFNFTIYTGDLVPHDPENELSREFTLYAETVLFDLVKRTLNTGPMYAVLGNHDTYNEAQNNPYDIPSGLSTEDDWNYDYIAALWELEGWLSPSEAQQARTTYGAYSVQRGDGLRIITLNTDFWYNANYYNNINLTSSDNSGMLRFLTDELQDAEDAEDRVWILGHVPSGWDGTNAMNNPSNLFYQIVDRFSPHVISTIFFGHNHEDEFSIYYANNATNISAETALAVSWIMPSVTPLTNLNSGFRVLEVDSGTFDILDAYTWAADVNTFGELDGQTEIGPTYELEYSTREAYGQTITQWGPNDPLNATWWHLVTEAMEADPSLVELFNTYQGKSSVMTPPCTGECIPARICYMRSGSASIAYQNCPSGYGSVQ</sequence>
<evidence type="ECO:0000256" key="1">
    <source>
        <dbReference type="ARBA" id="ARBA00022801"/>
    </source>
</evidence>
<feature type="domain" description="Calcineurin-like phosphoesterase" evidence="3">
    <location>
        <begin position="262"/>
        <end position="544"/>
    </location>
</feature>
<reference evidence="4 5" key="1">
    <citation type="journal article" date="2016" name="Mol. Biol. Evol.">
        <title>Comparative Genomics of Early-Diverging Mushroom-Forming Fungi Provides Insights into the Origins of Lignocellulose Decay Capabilities.</title>
        <authorList>
            <person name="Nagy L.G."/>
            <person name="Riley R."/>
            <person name="Tritt A."/>
            <person name="Adam C."/>
            <person name="Daum C."/>
            <person name="Floudas D."/>
            <person name="Sun H."/>
            <person name="Yadav J.S."/>
            <person name="Pangilinan J."/>
            <person name="Larsson K.H."/>
            <person name="Matsuura K."/>
            <person name="Barry K."/>
            <person name="Labutti K."/>
            <person name="Kuo R."/>
            <person name="Ohm R.A."/>
            <person name="Bhattacharya S.S."/>
            <person name="Shirouzu T."/>
            <person name="Yoshinaga Y."/>
            <person name="Martin F.M."/>
            <person name="Grigoriev I.V."/>
            <person name="Hibbett D.S."/>
        </authorList>
    </citation>
    <scope>NUCLEOTIDE SEQUENCE [LARGE SCALE GENOMIC DNA]</scope>
    <source>
        <strain evidence="4 5">93-53</strain>
    </source>
</reference>
<dbReference type="InParanoid" id="A0A165ESN3"/>
<keyword evidence="2" id="KW-0325">Glycoprotein</keyword>
<evidence type="ECO:0000256" key="2">
    <source>
        <dbReference type="ARBA" id="ARBA00023180"/>
    </source>
</evidence>
<dbReference type="InterPro" id="IPR041805">
    <property type="entry name" value="ASMase/PPN1_MPP"/>
</dbReference>
<dbReference type="PANTHER" id="PTHR10340">
    <property type="entry name" value="SPHINGOMYELIN PHOSPHODIESTERASE"/>
    <property type="match status" value="1"/>
</dbReference>
<dbReference type="AlphaFoldDB" id="A0A165ESN3"/>
<dbReference type="SUPFAM" id="SSF56300">
    <property type="entry name" value="Metallo-dependent phosphatases"/>
    <property type="match status" value="1"/>
</dbReference>
<dbReference type="Pfam" id="PF00149">
    <property type="entry name" value="Metallophos"/>
    <property type="match status" value="1"/>
</dbReference>
<dbReference type="InterPro" id="IPR004843">
    <property type="entry name" value="Calcineurin-like_PHP"/>
</dbReference>
<dbReference type="PANTHER" id="PTHR10340:SF27">
    <property type="entry name" value="ACL091CP"/>
    <property type="match status" value="1"/>
</dbReference>
<dbReference type="GO" id="GO:0008081">
    <property type="term" value="F:phosphoric diester hydrolase activity"/>
    <property type="evidence" value="ECO:0007669"/>
    <property type="project" value="TreeGrafter"/>
</dbReference>
<dbReference type="GO" id="GO:0005615">
    <property type="term" value="C:extracellular space"/>
    <property type="evidence" value="ECO:0007669"/>
    <property type="project" value="TreeGrafter"/>
</dbReference>
<dbReference type="InterPro" id="IPR029052">
    <property type="entry name" value="Metallo-depent_PP-like"/>
</dbReference>
<proteinExistence type="predicted"/>
<dbReference type="OrthoDB" id="282973at2759"/>
<dbReference type="GeneID" id="63828242"/>
<evidence type="ECO:0000313" key="4">
    <source>
        <dbReference type="EMBL" id="KZT07675.1"/>
    </source>
</evidence>
<dbReference type="EMBL" id="KV427618">
    <property type="protein sequence ID" value="KZT07675.1"/>
    <property type="molecule type" value="Genomic_DNA"/>
</dbReference>